<evidence type="ECO:0000256" key="1">
    <source>
        <dbReference type="ARBA" id="ARBA00022729"/>
    </source>
</evidence>
<name>A0A6A5YHK3_9PLEO</name>
<dbReference type="CDD" id="cd22191">
    <property type="entry name" value="DPBB_RlpA_EXP_N-like"/>
    <property type="match status" value="1"/>
</dbReference>
<keyword evidence="1" id="KW-0732">Signal</keyword>
<accession>A0A6A5YHK3</accession>
<dbReference type="Gene3D" id="2.40.40.10">
    <property type="entry name" value="RlpA-like domain"/>
    <property type="match status" value="1"/>
</dbReference>
<evidence type="ECO:0000313" key="3">
    <source>
        <dbReference type="EMBL" id="KAF2105817.1"/>
    </source>
</evidence>
<sequence length="104" mass="11160">GDLTYYDPGLGSCGITSGENDAICAVSHYTFDAAQKGSDPNQNPLCGRMIRAQRVNNGKTVSVDLKVVDRCTGCQPTDIDVSPGIFKQLADPDLGRVNVTWAWL</sequence>
<evidence type="ECO:0000313" key="4">
    <source>
        <dbReference type="Proteomes" id="UP000799770"/>
    </source>
</evidence>
<dbReference type="InterPro" id="IPR001153">
    <property type="entry name" value="Barwin_dom"/>
</dbReference>
<organism evidence="3 4">
    <name type="scientific">Lophiotrema nucula</name>
    <dbReference type="NCBI Taxonomy" id="690887"/>
    <lineage>
        <taxon>Eukaryota</taxon>
        <taxon>Fungi</taxon>
        <taxon>Dikarya</taxon>
        <taxon>Ascomycota</taxon>
        <taxon>Pezizomycotina</taxon>
        <taxon>Dothideomycetes</taxon>
        <taxon>Pleosporomycetidae</taxon>
        <taxon>Pleosporales</taxon>
        <taxon>Lophiotremataceae</taxon>
        <taxon>Lophiotrema</taxon>
    </lineage>
</organism>
<keyword evidence="4" id="KW-1185">Reference proteome</keyword>
<dbReference type="Proteomes" id="UP000799770">
    <property type="component" value="Unassembled WGS sequence"/>
</dbReference>
<dbReference type="SUPFAM" id="SSF50685">
    <property type="entry name" value="Barwin-like endoglucanases"/>
    <property type="match status" value="1"/>
</dbReference>
<dbReference type="GO" id="GO:0042742">
    <property type="term" value="P:defense response to bacterium"/>
    <property type="evidence" value="ECO:0007669"/>
    <property type="project" value="InterPro"/>
</dbReference>
<dbReference type="OrthoDB" id="623670at2759"/>
<evidence type="ECO:0000259" key="2">
    <source>
        <dbReference type="Pfam" id="PF00967"/>
    </source>
</evidence>
<proteinExistence type="predicted"/>
<dbReference type="InterPro" id="IPR051477">
    <property type="entry name" value="Expansin_CellWall"/>
</dbReference>
<dbReference type="PANTHER" id="PTHR31836:SF28">
    <property type="entry name" value="SRCR DOMAIN-CONTAINING PROTEIN-RELATED"/>
    <property type="match status" value="1"/>
</dbReference>
<dbReference type="Pfam" id="PF00967">
    <property type="entry name" value="Barwin"/>
    <property type="match status" value="1"/>
</dbReference>
<dbReference type="AlphaFoldDB" id="A0A6A5YHK3"/>
<reference evidence="3" key="1">
    <citation type="journal article" date="2020" name="Stud. Mycol.">
        <title>101 Dothideomycetes genomes: a test case for predicting lifestyles and emergence of pathogens.</title>
        <authorList>
            <person name="Haridas S."/>
            <person name="Albert R."/>
            <person name="Binder M."/>
            <person name="Bloem J."/>
            <person name="Labutti K."/>
            <person name="Salamov A."/>
            <person name="Andreopoulos B."/>
            <person name="Baker S."/>
            <person name="Barry K."/>
            <person name="Bills G."/>
            <person name="Bluhm B."/>
            <person name="Cannon C."/>
            <person name="Castanera R."/>
            <person name="Culley D."/>
            <person name="Daum C."/>
            <person name="Ezra D."/>
            <person name="Gonzalez J."/>
            <person name="Henrissat B."/>
            <person name="Kuo A."/>
            <person name="Liang C."/>
            <person name="Lipzen A."/>
            <person name="Lutzoni F."/>
            <person name="Magnuson J."/>
            <person name="Mondo S."/>
            <person name="Nolan M."/>
            <person name="Ohm R."/>
            <person name="Pangilinan J."/>
            <person name="Park H.-J."/>
            <person name="Ramirez L."/>
            <person name="Alfaro M."/>
            <person name="Sun H."/>
            <person name="Tritt A."/>
            <person name="Yoshinaga Y."/>
            <person name="Zwiers L.-H."/>
            <person name="Turgeon B."/>
            <person name="Goodwin S."/>
            <person name="Spatafora J."/>
            <person name="Crous P."/>
            <person name="Grigoriev I."/>
        </authorList>
    </citation>
    <scope>NUCLEOTIDE SEQUENCE</scope>
    <source>
        <strain evidence="3">CBS 627.86</strain>
    </source>
</reference>
<dbReference type="PANTHER" id="PTHR31836">
    <property type="match status" value="1"/>
</dbReference>
<feature type="domain" description="Barwin" evidence="2">
    <location>
        <begin position="19"/>
        <end position="93"/>
    </location>
</feature>
<dbReference type="InterPro" id="IPR036908">
    <property type="entry name" value="RlpA-like_sf"/>
</dbReference>
<protein>
    <submittedName>
        <fullName evidence="3">RlpA-like double-psi beta-barrel-protein domain-containing protein-containing protein</fullName>
    </submittedName>
</protein>
<dbReference type="GO" id="GO:0050832">
    <property type="term" value="P:defense response to fungus"/>
    <property type="evidence" value="ECO:0007669"/>
    <property type="project" value="InterPro"/>
</dbReference>
<gene>
    <name evidence="3" type="ORF">BDV96DRAFT_508826</name>
</gene>
<dbReference type="EMBL" id="ML977371">
    <property type="protein sequence ID" value="KAF2105817.1"/>
    <property type="molecule type" value="Genomic_DNA"/>
</dbReference>
<feature type="non-terminal residue" evidence="3">
    <location>
        <position position="1"/>
    </location>
</feature>